<sequence>MLDQYRALYLGATAVSFKNKICQHWRTQPSVKQITAGPVMPIEAFGAKDTSRIFIREISGRDQIIAEKLKLTSQLPKKYNLNRVAGVDNADGIGIPEHEKDYGKRIWQTQQTLQFIPSRYAAMFKSQSQFSQQDLQQYRQLVADKDQNNQAYLKYLIFMLNHAEKFKVTTHDGLKFCYQLRTIVPDMINWGLYLLLKKHFIYLMSSIMKFKR</sequence>
<dbReference type="AlphaFoldDB" id="A0A0R2D7R2"/>
<gene>
    <name evidence="1" type="ORF">FC24_GL001737</name>
</gene>
<dbReference type="PATRIC" id="fig|1423796.3.peg.1765"/>
<dbReference type="STRING" id="1423796.FC24_GL001737"/>
<proteinExistence type="predicted"/>
<dbReference type="EMBL" id="AYYI01000005">
    <property type="protein sequence ID" value="KRM99905.1"/>
    <property type="molecule type" value="Genomic_DNA"/>
</dbReference>
<dbReference type="Proteomes" id="UP000051638">
    <property type="component" value="Unassembled WGS sequence"/>
</dbReference>
<evidence type="ECO:0000313" key="2">
    <source>
        <dbReference type="Proteomes" id="UP000051638"/>
    </source>
</evidence>
<comment type="caution">
    <text evidence="1">The sequence shown here is derived from an EMBL/GenBank/DDBJ whole genome shotgun (WGS) entry which is preliminary data.</text>
</comment>
<organism evidence="1 2">
    <name type="scientific">Loigolactobacillus rennini DSM 20253</name>
    <dbReference type="NCBI Taxonomy" id="1423796"/>
    <lineage>
        <taxon>Bacteria</taxon>
        <taxon>Bacillati</taxon>
        <taxon>Bacillota</taxon>
        <taxon>Bacilli</taxon>
        <taxon>Lactobacillales</taxon>
        <taxon>Lactobacillaceae</taxon>
        <taxon>Loigolactobacillus</taxon>
    </lineage>
</organism>
<accession>A0A0R2D7R2</accession>
<reference evidence="1 2" key="1">
    <citation type="journal article" date="2015" name="Genome Announc.">
        <title>Expanding the biotechnology potential of lactobacilli through comparative genomics of 213 strains and associated genera.</title>
        <authorList>
            <person name="Sun Z."/>
            <person name="Harris H.M."/>
            <person name="McCann A."/>
            <person name="Guo C."/>
            <person name="Argimon S."/>
            <person name="Zhang W."/>
            <person name="Yang X."/>
            <person name="Jeffery I.B."/>
            <person name="Cooney J.C."/>
            <person name="Kagawa T.F."/>
            <person name="Liu W."/>
            <person name="Song Y."/>
            <person name="Salvetti E."/>
            <person name="Wrobel A."/>
            <person name="Rasinkangas P."/>
            <person name="Parkhill J."/>
            <person name="Rea M.C."/>
            <person name="O'Sullivan O."/>
            <person name="Ritari J."/>
            <person name="Douillard F.P."/>
            <person name="Paul Ross R."/>
            <person name="Yang R."/>
            <person name="Briner A.E."/>
            <person name="Felis G.E."/>
            <person name="de Vos W.M."/>
            <person name="Barrangou R."/>
            <person name="Klaenhammer T.R."/>
            <person name="Caufield P.W."/>
            <person name="Cui Y."/>
            <person name="Zhang H."/>
            <person name="O'Toole P.W."/>
        </authorList>
    </citation>
    <scope>NUCLEOTIDE SEQUENCE [LARGE SCALE GENOMIC DNA]</scope>
    <source>
        <strain evidence="1 2">DSM 20253</strain>
    </source>
</reference>
<name>A0A0R2D7R2_9LACO</name>
<dbReference type="OrthoDB" id="5041894at2"/>
<protein>
    <submittedName>
        <fullName evidence="1">Uncharacterized protein</fullName>
    </submittedName>
</protein>
<keyword evidence="2" id="KW-1185">Reference proteome</keyword>
<evidence type="ECO:0000313" key="1">
    <source>
        <dbReference type="EMBL" id="KRM99905.1"/>
    </source>
</evidence>
<dbReference type="RefSeq" id="WP_057872971.1">
    <property type="nucleotide sequence ID" value="NZ_AYYI01000005.1"/>
</dbReference>